<keyword evidence="2 4" id="KW-0863">Zinc-finger</keyword>
<evidence type="ECO:0000256" key="5">
    <source>
        <dbReference type="SAM" id="MobiDB-lite"/>
    </source>
</evidence>
<accession>A0AAD8XV22</accession>
<dbReference type="PROSITE" id="PS50865">
    <property type="entry name" value="ZF_MYND_2"/>
    <property type="match status" value="1"/>
</dbReference>
<evidence type="ECO:0000313" key="7">
    <source>
        <dbReference type="EMBL" id="KAK1734213.1"/>
    </source>
</evidence>
<evidence type="ECO:0000256" key="2">
    <source>
        <dbReference type="ARBA" id="ARBA00022771"/>
    </source>
</evidence>
<feature type="domain" description="MYND-type" evidence="6">
    <location>
        <begin position="225"/>
        <end position="266"/>
    </location>
</feature>
<dbReference type="SUPFAM" id="SSF144232">
    <property type="entry name" value="HIT/MYND zinc finger-like"/>
    <property type="match status" value="1"/>
</dbReference>
<organism evidence="7 8">
    <name type="scientific">Skeletonema marinoi</name>
    <dbReference type="NCBI Taxonomy" id="267567"/>
    <lineage>
        <taxon>Eukaryota</taxon>
        <taxon>Sar</taxon>
        <taxon>Stramenopiles</taxon>
        <taxon>Ochrophyta</taxon>
        <taxon>Bacillariophyta</taxon>
        <taxon>Coscinodiscophyceae</taxon>
        <taxon>Thalassiosirophycidae</taxon>
        <taxon>Thalassiosirales</taxon>
        <taxon>Skeletonemataceae</taxon>
        <taxon>Skeletonema</taxon>
        <taxon>Skeletonema marinoi-dohrnii complex</taxon>
    </lineage>
</organism>
<evidence type="ECO:0000256" key="3">
    <source>
        <dbReference type="ARBA" id="ARBA00022833"/>
    </source>
</evidence>
<protein>
    <recommendedName>
        <fullName evidence="6">MYND-type domain-containing protein</fullName>
    </recommendedName>
</protein>
<keyword evidence="1" id="KW-0479">Metal-binding</keyword>
<evidence type="ECO:0000259" key="6">
    <source>
        <dbReference type="PROSITE" id="PS50865"/>
    </source>
</evidence>
<feature type="region of interest" description="Disordered" evidence="5">
    <location>
        <begin position="1"/>
        <end position="36"/>
    </location>
</feature>
<name>A0AAD8XV22_9STRA</name>
<proteinExistence type="predicted"/>
<comment type="caution">
    <text evidence="7">The sequence shown here is derived from an EMBL/GenBank/DDBJ whole genome shotgun (WGS) entry which is preliminary data.</text>
</comment>
<dbReference type="Gene3D" id="6.10.140.2220">
    <property type="match status" value="1"/>
</dbReference>
<dbReference type="GO" id="GO:0008270">
    <property type="term" value="F:zinc ion binding"/>
    <property type="evidence" value="ECO:0007669"/>
    <property type="project" value="UniProtKB-KW"/>
</dbReference>
<evidence type="ECO:0000313" key="8">
    <source>
        <dbReference type="Proteomes" id="UP001224775"/>
    </source>
</evidence>
<keyword evidence="8" id="KW-1185">Reference proteome</keyword>
<dbReference type="Proteomes" id="UP001224775">
    <property type="component" value="Unassembled WGS sequence"/>
</dbReference>
<reference evidence="7" key="1">
    <citation type="submission" date="2023-06" db="EMBL/GenBank/DDBJ databases">
        <title>Survivors Of The Sea: Transcriptome response of Skeletonema marinoi to long-term dormancy.</title>
        <authorList>
            <person name="Pinder M.I.M."/>
            <person name="Kourtchenko O."/>
            <person name="Robertson E.K."/>
            <person name="Larsson T."/>
            <person name="Maumus F."/>
            <person name="Osuna-Cruz C.M."/>
            <person name="Vancaester E."/>
            <person name="Stenow R."/>
            <person name="Vandepoele K."/>
            <person name="Ploug H."/>
            <person name="Bruchert V."/>
            <person name="Godhe A."/>
            <person name="Topel M."/>
        </authorList>
    </citation>
    <scope>NUCLEOTIDE SEQUENCE</scope>
    <source>
        <strain evidence="7">R05AC</strain>
    </source>
</reference>
<dbReference type="InterPro" id="IPR002893">
    <property type="entry name" value="Znf_MYND"/>
</dbReference>
<dbReference type="EMBL" id="JATAAI010000040">
    <property type="protein sequence ID" value="KAK1734213.1"/>
    <property type="molecule type" value="Genomic_DNA"/>
</dbReference>
<gene>
    <name evidence="7" type="ORF">QTG54_014980</name>
</gene>
<feature type="compositionally biased region" description="Basic residues" evidence="5">
    <location>
        <begin position="1"/>
        <end position="16"/>
    </location>
</feature>
<feature type="compositionally biased region" description="Low complexity" evidence="5">
    <location>
        <begin position="25"/>
        <end position="36"/>
    </location>
</feature>
<evidence type="ECO:0000256" key="4">
    <source>
        <dbReference type="PROSITE-ProRule" id="PRU00134"/>
    </source>
</evidence>
<sequence length="283" mass="32128">MGRKRNQGKARKAAKAKAKEEERGNNNNNQRRNERQQSLAALLQQLQSGAASDTTLCRHGFEQIDKMCTDLVIAFRDAFYDNTDGGDADILDCLIAAEDATMDKFADVWNNSAKMEIAISSLLSMGTEYVLCVLDGNYVSARDFATFARYFEQHVAVKLHQTQALVNFPKICETYHVAGSPFDKQKHPSDLHTLVKFFRKRIPCCCLDEKYEEVKGVTKMGWCFNLQCNLLRVERSKTMYCDRCRFVTYCSPECQKAHWSKHQATCDAKAAAKAKFEAKQQDA</sequence>
<dbReference type="Pfam" id="PF01753">
    <property type="entry name" value="zf-MYND"/>
    <property type="match status" value="1"/>
</dbReference>
<evidence type="ECO:0000256" key="1">
    <source>
        <dbReference type="ARBA" id="ARBA00022723"/>
    </source>
</evidence>
<keyword evidence="3" id="KW-0862">Zinc</keyword>
<dbReference type="AlphaFoldDB" id="A0AAD8XV22"/>